<organism evidence="2 3">
    <name type="scientific">Polarella glacialis</name>
    <name type="common">Dinoflagellate</name>
    <dbReference type="NCBI Taxonomy" id="89957"/>
    <lineage>
        <taxon>Eukaryota</taxon>
        <taxon>Sar</taxon>
        <taxon>Alveolata</taxon>
        <taxon>Dinophyceae</taxon>
        <taxon>Suessiales</taxon>
        <taxon>Suessiaceae</taxon>
        <taxon>Polarella</taxon>
    </lineage>
</organism>
<gene>
    <name evidence="2" type="ORF">PGLA2088_LOCUS50108</name>
</gene>
<protein>
    <submittedName>
        <fullName evidence="2">Uncharacterized protein</fullName>
    </submittedName>
</protein>
<feature type="region of interest" description="Disordered" evidence="1">
    <location>
        <begin position="160"/>
        <end position="218"/>
    </location>
</feature>
<dbReference type="EMBL" id="CAJNNW010037298">
    <property type="protein sequence ID" value="CAE8740644.1"/>
    <property type="molecule type" value="Genomic_DNA"/>
</dbReference>
<name>A0A813M114_POLGL</name>
<reference evidence="2" key="1">
    <citation type="submission" date="2021-02" db="EMBL/GenBank/DDBJ databases">
        <authorList>
            <person name="Dougan E. K."/>
            <person name="Rhodes N."/>
            <person name="Thang M."/>
            <person name="Chan C."/>
        </authorList>
    </citation>
    <scope>NUCLEOTIDE SEQUENCE</scope>
</reference>
<evidence type="ECO:0000313" key="2">
    <source>
        <dbReference type="EMBL" id="CAE8740644.1"/>
    </source>
</evidence>
<evidence type="ECO:0000313" key="3">
    <source>
        <dbReference type="Proteomes" id="UP000626109"/>
    </source>
</evidence>
<feature type="non-terminal residue" evidence="2">
    <location>
        <position position="1"/>
    </location>
</feature>
<proteinExistence type="predicted"/>
<feature type="non-terminal residue" evidence="2">
    <location>
        <position position="231"/>
    </location>
</feature>
<feature type="compositionally biased region" description="Acidic residues" evidence="1">
    <location>
        <begin position="166"/>
        <end position="216"/>
    </location>
</feature>
<dbReference type="Proteomes" id="UP000626109">
    <property type="component" value="Unassembled WGS sequence"/>
</dbReference>
<accession>A0A813M114</accession>
<evidence type="ECO:0000256" key="1">
    <source>
        <dbReference type="SAM" id="MobiDB-lite"/>
    </source>
</evidence>
<dbReference type="AlphaFoldDB" id="A0A813M114"/>
<sequence length="231" mass="25091">AMGHAISAIALSQLSQSIMAGDPTAAFAIPTGRGASSMLPQVGTQDRMQASSRAEVSREAASWRRQQATLGPDSCVSRCGALAVAVAFGAVFQRRQRRAAPSILLRAQGAFKVRKGEGRDAGRAADVVEETEDPEEFGSYRSIPTSRISRGFVNEVEGMNYRYSDGDEESDLENEEDEFEDEEGEDGDFAQGDFEEESPPQEFEADDQDLGVDPEELLFGKRLPFSELGVK</sequence>
<comment type="caution">
    <text evidence="2">The sequence shown here is derived from an EMBL/GenBank/DDBJ whole genome shotgun (WGS) entry which is preliminary data.</text>
</comment>